<accession>A0A2M7Z7A6</accession>
<proteinExistence type="predicted"/>
<dbReference type="AlphaFoldDB" id="A0A2M7Z7A6"/>
<name>A0A2M7Z7A6_9BACT</name>
<reference evidence="2" key="1">
    <citation type="submission" date="2017-09" db="EMBL/GenBank/DDBJ databases">
        <title>Depth-based differentiation of microbial function through sediment-hosted aquifers and enrichment of novel symbionts in the deep terrestrial subsurface.</title>
        <authorList>
            <person name="Probst A.J."/>
            <person name="Ladd B."/>
            <person name="Jarett J.K."/>
            <person name="Geller-Mcgrath D.E."/>
            <person name="Sieber C.M.K."/>
            <person name="Emerson J.B."/>
            <person name="Anantharaman K."/>
            <person name="Thomas B.C."/>
            <person name="Malmstrom R."/>
            <person name="Stieglmeier M."/>
            <person name="Klingl A."/>
            <person name="Woyke T."/>
            <person name="Ryan C.M."/>
            <person name="Banfield J.F."/>
        </authorList>
    </citation>
    <scope>NUCLEOTIDE SEQUENCE [LARGE SCALE GENOMIC DNA]</scope>
</reference>
<organism evidence="1 2">
    <name type="scientific">Candidatus Magasanikbacteria bacterium CG_4_9_14_3_um_filter_32_9</name>
    <dbReference type="NCBI Taxonomy" id="1974644"/>
    <lineage>
        <taxon>Bacteria</taxon>
        <taxon>Candidatus Magasanikiibacteriota</taxon>
    </lineage>
</organism>
<comment type="caution">
    <text evidence="1">The sequence shown here is derived from an EMBL/GenBank/DDBJ whole genome shotgun (WGS) entry which is preliminary data.</text>
</comment>
<gene>
    <name evidence="1" type="ORF">CO137_01060</name>
</gene>
<sequence>MQTEYLRLLDDLSTCNLSEMENLVVQLVLLVKNDKTKRYQLQDNLREICETKVDKYYFWIKERNGQQAFFAILWLQKFMELTEINYLVILEERHHHWHL</sequence>
<evidence type="ECO:0000313" key="1">
    <source>
        <dbReference type="EMBL" id="PJA90115.1"/>
    </source>
</evidence>
<evidence type="ECO:0000313" key="2">
    <source>
        <dbReference type="Proteomes" id="UP000230843"/>
    </source>
</evidence>
<protein>
    <submittedName>
        <fullName evidence="1">Uncharacterized protein</fullName>
    </submittedName>
</protein>
<dbReference type="EMBL" id="PFVJ01000025">
    <property type="protein sequence ID" value="PJA90115.1"/>
    <property type="molecule type" value="Genomic_DNA"/>
</dbReference>
<dbReference type="Proteomes" id="UP000230843">
    <property type="component" value="Unassembled WGS sequence"/>
</dbReference>